<keyword evidence="7" id="KW-0998">Cell outer membrane</keyword>
<evidence type="ECO:0000313" key="8">
    <source>
        <dbReference type="EMBL" id="MCS5491095.1"/>
    </source>
</evidence>
<evidence type="ECO:0000256" key="3">
    <source>
        <dbReference type="ARBA" id="ARBA00022448"/>
    </source>
</evidence>
<protein>
    <submittedName>
        <fullName evidence="8">TolC family protein</fullName>
    </submittedName>
</protein>
<evidence type="ECO:0000313" key="9">
    <source>
        <dbReference type="Proteomes" id="UP001206788"/>
    </source>
</evidence>
<dbReference type="SUPFAM" id="SSF56954">
    <property type="entry name" value="Outer membrane efflux proteins (OEP)"/>
    <property type="match status" value="1"/>
</dbReference>
<name>A0ABT2GAQ6_9BACT</name>
<keyword evidence="4" id="KW-1134">Transmembrane beta strand</keyword>
<dbReference type="PANTHER" id="PTHR30026">
    <property type="entry name" value="OUTER MEMBRANE PROTEIN TOLC"/>
    <property type="match status" value="1"/>
</dbReference>
<dbReference type="InterPro" id="IPR003423">
    <property type="entry name" value="OMP_efflux"/>
</dbReference>
<comment type="similarity">
    <text evidence="2">Belongs to the outer membrane factor (OMF) (TC 1.B.17) family.</text>
</comment>
<keyword evidence="6" id="KW-0472">Membrane</keyword>
<comment type="subcellular location">
    <subcellularLocation>
        <location evidence="1">Cell outer membrane</location>
    </subcellularLocation>
</comment>
<dbReference type="PANTHER" id="PTHR30026:SF20">
    <property type="entry name" value="OUTER MEMBRANE PROTEIN TOLC"/>
    <property type="match status" value="1"/>
</dbReference>
<proteinExistence type="inferred from homology"/>
<keyword evidence="3" id="KW-0813">Transport</keyword>
<dbReference type="Gene3D" id="1.20.1600.10">
    <property type="entry name" value="Outer membrane efflux proteins (OEP)"/>
    <property type="match status" value="1"/>
</dbReference>
<keyword evidence="9" id="KW-1185">Reference proteome</keyword>
<accession>A0ABT2GAQ6</accession>
<keyword evidence="5" id="KW-0812">Transmembrane</keyword>
<dbReference type="RefSeq" id="WP_259414758.1">
    <property type="nucleotide sequence ID" value="NZ_JANWGH010000002.1"/>
</dbReference>
<dbReference type="InterPro" id="IPR051906">
    <property type="entry name" value="TolC-like"/>
</dbReference>
<comment type="caution">
    <text evidence="8">The sequence shown here is derived from an EMBL/GenBank/DDBJ whole genome shotgun (WGS) entry which is preliminary data.</text>
</comment>
<evidence type="ECO:0000256" key="1">
    <source>
        <dbReference type="ARBA" id="ARBA00004442"/>
    </source>
</evidence>
<evidence type="ECO:0000256" key="7">
    <source>
        <dbReference type="ARBA" id="ARBA00023237"/>
    </source>
</evidence>
<dbReference type="EMBL" id="JANWGH010000002">
    <property type="protein sequence ID" value="MCS5491095.1"/>
    <property type="molecule type" value="Genomic_DNA"/>
</dbReference>
<dbReference type="Proteomes" id="UP001206788">
    <property type="component" value="Unassembled WGS sequence"/>
</dbReference>
<evidence type="ECO:0000256" key="2">
    <source>
        <dbReference type="ARBA" id="ARBA00007613"/>
    </source>
</evidence>
<sequence length="237" mass="27151">MKNWSLILVFLIPFHVFGQEVNSSLTEENLLPLGVLIETAISNAPLISRLSKGQEQRQEEIKIAKKSWTQHIALTGGYNYGNVVVADRLTTPQDISTVFRTNTSSTYYVGAALRLPLSELSTRKNQIKIQELAIEEMEFQKLDIEQTIQQEVTKRYNELLKSLTTIRLQAKKVEADETAVQITEQHFRNGTATMDEYRMALDILNTAKIELEKTKRDAWFYMQTLEQFVGSSIFKKS</sequence>
<evidence type="ECO:0000256" key="4">
    <source>
        <dbReference type="ARBA" id="ARBA00022452"/>
    </source>
</evidence>
<gene>
    <name evidence="8" type="ORF">NY014_11675</name>
</gene>
<reference evidence="8 9" key="1">
    <citation type="submission" date="2022-08" db="EMBL/GenBank/DDBJ databases">
        <title>Algoriphagus sp. CAU 1643 isolated from mud.</title>
        <authorList>
            <person name="Kim W."/>
        </authorList>
    </citation>
    <scope>NUCLEOTIDE SEQUENCE [LARGE SCALE GENOMIC DNA]</scope>
    <source>
        <strain evidence="8 9">CAU 1643</strain>
    </source>
</reference>
<evidence type="ECO:0000256" key="6">
    <source>
        <dbReference type="ARBA" id="ARBA00023136"/>
    </source>
</evidence>
<evidence type="ECO:0000256" key="5">
    <source>
        <dbReference type="ARBA" id="ARBA00022692"/>
    </source>
</evidence>
<organism evidence="8 9">
    <name type="scientific">Algoriphagus limi</name>
    <dbReference type="NCBI Taxonomy" id="2975273"/>
    <lineage>
        <taxon>Bacteria</taxon>
        <taxon>Pseudomonadati</taxon>
        <taxon>Bacteroidota</taxon>
        <taxon>Cytophagia</taxon>
        <taxon>Cytophagales</taxon>
        <taxon>Cyclobacteriaceae</taxon>
        <taxon>Algoriphagus</taxon>
    </lineage>
</organism>
<dbReference type="Pfam" id="PF02321">
    <property type="entry name" value="OEP"/>
    <property type="match status" value="1"/>
</dbReference>